<dbReference type="PANTHER" id="PTHR34857:SF2">
    <property type="entry name" value="SLL0384 PROTEIN"/>
    <property type="match status" value="1"/>
</dbReference>
<dbReference type="InterPro" id="IPR003339">
    <property type="entry name" value="ABC/ECF_trnsptr_transmembrane"/>
</dbReference>
<protein>
    <submittedName>
        <fullName evidence="7">Cobalt transport protein</fullName>
    </submittedName>
</protein>
<dbReference type="InterPro" id="IPR051611">
    <property type="entry name" value="ECF_transporter_component"/>
</dbReference>
<sequence>MERLVPLTKILMTLAVSVWAIFLRDWMSLMALVVVELVALLLTGLLWKQYKAVFALVVFAVFLGIIQYLGSGDVVSAVVSGLRMLAMTLVFIALLATTKLQDLTAALVTQCKIPYEYAFMFTAALRFVPDFIGESKAVQEAQSCRGLSLEGNIFKRMKSYGSVIQPLLLKSLGRSETMALSLELRGFGGKTHSFAASVGLKLIDYIVIVALIVVTLILFGVL</sequence>
<evidence type="ECO:0000313" key="7">
    <source>
        <dbReference type="EMBL" id="KXA63672.1"/>
    </source>
</evidence>
<keyword evidence="5 6" id="KW-0472">Membrane</keyword>
<evidence type="ECO:0000256" key="4">
    <source>
        <dbReference type="ARBA" id="ARBA00022989"/>
    </source>
</evidence>
<keyword evidence="2" id="KW-1003">Cell membrane</keyword>
<reference evidence="7 8" key="1">
    <citation type="submission" date="2016-01" db="EMBL/GenBank/DDBJ databases">
        <authorList>
            <person name="Oliw E.H."/>
        </authorList>
    </citation>
    <scope>NUCLEOTIDE SEQUENCE [LARGE SCALE GENOMIC DNA]</scope>
    <source>
        <strain evidence="7 8">CMW7756B</strain>
    </source>
</reference>
<dbReference type="PATRIC" id="fig|39777.7.peg.1277"/>
<dbReference type="RefSeq" id="WP_005381391.1">
    <property type="nucleotide sequence ID" value="NZ_DBFOUP010000012.1"/>
</dbReference>
<feature type="transmembrane region" description="Helical" evidence="6">
    <location>
        <begin position="7"/>
        <end position="23"/>
    </location>
</feature>
<dbReference type="PANTHER" id="PTHR34857">
    <property type="entry name" value="SLL0384 PROTEIN"/>
    <property type="match status" value="1"/>
</dbReference>
<dbReference type="STRING" id="39777.B7L28_01225"/>
<feature type="transmembrane region" description="Helical" evidence="6">
    <location>
        <begin position="52"/>
        <end position="69"/>
    </location>
</feature>
<keyword evidence="3 6" id="KW-0812">Transmembrane</keyword>
<feature type="transmembrane region" description="Helical" evidence="6">
    <location>
        <begin position="202"/>
        <end position="221"/>
    </location>
</feature>
<dbReference type="GO" id="GO:0005886">
    <property type="term" value="C:plasma membrane"/>
    <property type="evidence" value="ECO:0007669"/>
    <property type="project" value="UniProtKB-ARBA"/>
</dbReference>
<proteinExistence type="predicted"/>
<gene>
    <name evidence="7" type="ORF">HMPREF3233_01312</name>
</gene>
<accession>A0A133S427</accession>
<feature type="transmembrane region" description="Helical" evidence="6">
    <location>
        <begin position="29"/>
        <end position="47"/>
    </location>
</feature>
<evidence type="ECO:0000256" key="2">
    <source>
        <dbReference type="ARBA" id="ARBA00022475"/>
    </source>
</evidence>
<dbReference type="CDD" id="cd16914">
    <property type="entry name" value="EcfT"/>
    <property type="match status" value="1"/>
</dbReference>
<evidence type="ECO:0000256" key="5">
    <source>
        <dbReference type="ARBA" id="ARBA00023136"/>
    </source>
</evidence>
<organism evidence="7">
    <name type="scientific">Veillonella atypica</name>
    <dbReference type="NCBI Taxonomy" id="39777"/>
    <lineage>
        <taxon>Bacteria</taxon>
        <taxon>Bacillati</taxon>
        <taxon>Bacillota</taxon>
        <taxon>Negativicutes</taxon>
        <taxon>Veillonellales</taxon>
        <taxon>Veillonellaceae</taxon>
        <taxon>Veillonella</taxon>
    </lineage>
</organism>
<name>A0A133S427_9FIRM</name>
<keyword evidence="4 6" id="KW-1133">Transmembrane helix</keyword>
<dbReference type="Proteomes" id="UP000070226">
    <property type="component" value="Unassembled WGS sequence"/>
</dbReference>
<evidence type="ECO:0000256" key="1">
    <source>
        <dbReference type="ARBA" id="ARBA00004141"/>
    </source>
</evidence>
<evidence type="ECO:0000256" key="6">
    <source>
        <dbReference type="SAM" id="Phobius"/>
    </source>
</evidence>
<comment type="subcellular location">
    <subcellularLocation>
        <location evidence="1">Membrane</location>
        <topology evidence="1">Multi-pass membrane protein</topology>
    </subcellularLocation>
</comment>
<evidence type="ECO:0000256" key="3">
    <source>
        <dbReference type="ARBA" id="ARBA00022692"/>
    </source>
</evidence>
<feature type="transmembrane region" description="Helical" evidence="6">
    <location>
        <begin position="75"/>
        <end position="96"/>
    </location>
</feature>
<dbReference type="Pfam" id="PF02361">
    <property type="entry name" value="CbiQ"/>
    <property type="match status" value="1"/>
</dbReference>
<comment type="caution">
    <text evidence="7">The sequence shown here is derived from an EMBL/GenBank/DDBJ whole genome shotgun (WGS) entry which is preliminary data.</text>
</comment>
<dbReference type="EMBL" id="LRQT01000055">
    <property type="protein sequence ID" value="KXA63672.1"/>
    <property type="molecule type" value="Genomic_DNA"/>
</dbReference>
<evidence type="ECO:0000313" key="8">
    <source>
        <dbReference type="Proteomes" id="UP000070226"/>
    </source>
</evidence>
<dbReference type="AlphaFoldDB" id="A0A133S427"/>